<dbReference type="InterPro" id="IPR050307">
    <property type="entry name" value="Sterol_Desaturase_Related"/>
</dbReference>
<evidence type="ECO:0000256" key="4">
    <source>
        <dbReference type="ARBA" id="ARBA00023136"/>
    </source>
</evidence>
<feature type="transmembrane region" description="Helical" evidence="5">
    <location>
        <begin position="6"/>
        <end position="26"/>
    </location>
</feature>
<accession>A0ABQ6E5E3</accession>
<dbReference type="EMBL" id="BSPQ01000021">
    <property type="protein sequence ID" value="GLS92405.1"/>
    <property type="molecule type" value="Genomic_DNA"/>
</dbReference>
<keyword evidence="2 5" id="KW-0812">Transmembrane</keyword>
<proteinExistence type="predicted"/>
<dbReference type="InterPro" id="IPR006694">
    <property type="entry name" value="Fatty_acid_hydroxylase"/>
</dbReference>
<dbReference type="PANTHER" id="PTHR11863">
    <property type="entry name" value="STEROL DESATURASE"/>
    <property type="match status" value="1"/>
</dbReference>
<organism evidence="7 8">
    <name type="scientific">Psychromonas marina</name>
    <dbReference type="NCBI Taxonomy" id="88364"/>
    <lineage>
        <taxon>Bacteria</taxon>
        <taxon>Pseudomonadati</taxon>
        <taxon>Pseudomonadota</taxon>
        <taxon>Gammaproteobacteria</taxon>
        <taxon>Alteromonadales</taxon>
        <taxon>Psychromonadaceae</taxon>
        <taxon>Psychromonas</taxon>
    </lineage>
</organism>
<evidence type="ECO:0000313" key="8">
    <source>
        <dbReference type="Proteomes" id="UP001157353"/>
    </source>
</evidence>
<evidence type="ECO:0000259" key="6">
    <source>
        <dbReference type="Pfam" id="PF04116"/>
    </source>
</evidence>
<keyword evidence="8" id="KW-1185">Reference proteome</keyword>
<evidence type="ECO:0000256" key="5">
    <source>
        <dbReference type="SAM" id="Phobius"/>
    </source>
</evidence>
<name>A0ABQ6E5E3_9GAMM</name>
<gene>
    <name evidence="7" type="ORF">GCM10007916_34760</name>
</gene>
<reference evidence="8" key="1">
    <citation type="journal article" date="2019" name="Int. J. Syst. Evol. Microbiol.">
        <title>The Global Catalogue of Microorganisms (GCM) 10K type strain sequencing project: providing services to taxonomists for standard genome sequencing and annotation.</title>
        <authorList>
            <consortium name="The Broad Institute Genomics Platform"/>
            <consortium name="The Broad Institute Genome Sequencing Center for Infectious Disease"/>
            <person name="Wu L."/>
            <person name="Ma J."/>
        </authorList>
    </citation>
    <scope>NUCLEOTIDE SEQUENCE [LARGE SCALE GENOMIC DNA]</scope>
    <source>
        <strain evidence="8">NBRC 103166</strain>
    </source>
</reference>
<evidence type="ECO:0000256" key="2">
    <source>
        <dbReference type="ARBA" id="ARBA00022692"/>
    </source>
</evidence>
<protein>
    <submittedName>
        <fullName evidence="7">Sterol desaturase</fullName>
    </submittedName>
</protein>
<evidence type="ECO:0000313" key="7">
    <source>
        <dbReference type="EMBL" id="GLS92405.1"/>
    </source>
</evidence>
<feature type="transmembrane region" description="Helical" evidence="5">
    <location>
        <begin position="92"/>
        <end position="114"/>
    </location>
</feature>
<dbReference type="Proteomes" id="UP001157353">
    <property type="component" value="Unassembled WGS sequence"/>
</dbReference>
<feature type="domain" description="Fatty acid hydroxylase" evidence="6">
    <location>
        <begin position="97"/>
        <end position="233"/>
    </location>
</feature>
<comment type="caution">
    <text evidence="7">The sequence shown here is derived from an EMBL/GenBank/DDBJ whole genome shotgun (WGS) entry which is preliminary data.</text>
</comment>
<feature type="transmembrane region" description="Helical" evidence="5">
    <location>
        <begin position="156"/>
        <end position="180"/>
    </location>
</feature>
<dbReference type="RefSeq" id="WP_284205506.1">
    <property type="nucleotide sequence ID" value="NZ_BSPQ01000021.1"/>
</dbReference>
<evidence type="ECO:0000256" key="1">
    <source>
        <dbReference type="ARBA" id="ARBA00004370"/>
    </source>
</evidence>
<evidence type="ECO:0000256" key="3">
    <source>
        <dbReference type="ARBA" id="ARBA00022989"/>
    </source>
</evidence>
<sequence length="271" mass="31486">MEFLINYQHILRPSLFIVLFALFAYAEFYSPLSRRRTSRPQQWSTNLGLAVINSLFIKLIIPLLAVGVALYTHEHQLGLFNYIDANYVSLPYALVFLISLLILDLIIYCQHVLFHNVPLLWRLHRVHHTEIGLDVSSALRFHPVEILLSMLIKMSFVFLLGVPVAAVIVFEMLLNALALFNHSNLKLPKEVDKQLRKVIVTPEVHWIHHSPIVKETNSNYGFNLIIWDKLFSTYISTPRTEYQNMSQGLYQFGLQKSLSFKELLILPFKKR</sequence>
<dbReference type="Pfam" id="PF04116">
    <property type="entry name" value="FA_hydroxylase"/>
    <property type="match status" value="1"/>
</dbReference>
<feature type="transmembrane region" description="Helical" evidence="5">
    <location>
        <begin position="47"/>
        <end position="72"/>
    </location>
</feature>
<keyword evidence="4 5" id="KW-0472">Membrane</keyword>
<keyword evidence="3 5" id="KW-1133">Transmembrane helix</keyword>
<comment type="subcellular location">
    <subcellularLocation>
        <location evidence="1">Membrane</location>
    </subcellularLocation>
</comment>